<feature type="domain" description="DUF1330" evidence="1">
    <location>
        <begin position="7"/>
        <end position="94"/>
    </location>
</feature>
<dbReference type="EMBL" id="JAMQGP010000001">
    <property type="protein sequence ID" value="MCM2678180.1"/>
    <property type="molecule type" value="Genomic_DNA"/>
</dbReference>
<name>A0AA41W3L9_9GAMM</name>
<dbReference type="AlphaFoldDB" id="A0AA41W3L9"/>
<dbReference type="RefSeq" id="WP_251259497.1">
    <property type="nucleotide sequence ID" value="NZ_JAMQGP010000001.1"/>
</dbReference>
<evidence type="ECO:0000313" key="2">
    <source>
        <dbReference type="EMBL" id="MCM2678180.1"/>
    </source>
</evidence>
<keyword evidence="3" id="KW-1185">Reference proteome</keyword>
<dbReference type="Pfam" id="PF07045">
    <property type="entry name" value="DUF1330"/>
    <property type="match status" value="1"/>
</dbReference>
<comment type="caution">
    <text evidence="2">The sequence shown here is derived from an EMBL/GenBank/DDBJ whole genome shotgun (WGS) entry which is preliminary data.</text>
</comment>
<organism evidence="2 3">
    <name type="scientific">Echinimonas agarilytica</name>
    <dbReference type="NCBI Taxonomy" id="1215918"/>
    <lineage>
        <taxon>Bacteria</taxon>
        <taxon>Pseudomonadati</taxon>
        <taxon>Pseudomonadota</taxon>
        <taxon>Gammaproteobacteria</taxon>
        <taxon>Alteromonadales</taxon>
        <taxon>Echinimonadaceae</taxon>
        <taxon>Echinimonas</taxon>
    </lineage>
</organism>
<evidence type="ECO:0000313" key="3">
    <source>
        <dbReference type="Proteomes" id="UP001165393"/>
    </source>
</evidence>
<proteinExistence type="predicted"/>
<gene>
    <name evidence="2" type="ORF">NAF29_00650</name>
</gene>
<dbReference type="Proteomes" id="UP001165393">
    <property type="component" value="Unassembled WGS sequence"/>
</dbReference>
<accession>A0AA41W3L9</accession>
<dbReference type="InterPro" id="IPR011008">
    <property type="entry name" value="Dimeric_a/b-barrel"/>
</dbReference>
<protein>
    <submittedName>
        <fullName evidence="2">DUF1330 domain-containing protein</fullName>
    </submittedName>
</protein>
<dbReference type="Gene3D" id="3.30.70.100">
    <property type="match status" value="1"/>
</dbReference>
<evidence type="ECO:0000259" key="1">
    <source>
        <dbReference type="Pfam" id="PF07045"/>
    </source>
</evidence>
<sequence>MYEFLVGLDVSDDEIYADYRAAMKPILNRYGGGFGFDFIVSDVLLSEVDVPINRVFTIHFPSHSAAENFFSDPAYLSVKIRYFDASVAHTTIISSYEKDY</sequence>
<dbReference type="InterPro" id="IPR010753">
    <property type="entry name" value="DUF1330"/>
</dbReference>
<dbReference type="SUPFAM" id="SSF54909">
    <property type="entry name" value="Dimeric alpha+beta barrel"/>
    <property type="match status" value="1"/>
</dbReference>
<reference evidence="2 3" key="1">
    <citation type="journal article" date="2013" name="Antonie Van Leeuwenhoek">
        <title>Echinimonas agarilytica gen. nov., sp. nov., a new gammaproteobacterium isolated from the sea urchin Strongylocentrotus intermedius.</title>
        <authorList>
            <person name="Nedashkovskaya O.I."/>
            <person name="Stenkova A.M."/>
            <person name="Zhukova N.V."/>
            <person name="Van Trappen S."/>
            <person name="Lee J.S."/>
            <person name="Kim S.B."/>
        </authorList>
    </citation>
    <scope>NUCLEOTIDE SEQUENCE [LARGE SCALE GENOMIC DNA]</scope>
    <source>
        <strain evidence="2 3">KMM 6351</strain>
    </source>
</reference>